<dbReference type="Proteomes" id="UP000772434">
    <property type="component" value="Unassembled WGS sequence"/>
</dbReference>
<gene>
    <name evidence="1" type="ORF">BDP27DRAFT_1539034</name>
</gene>
<name>A0A9P5PR45_9AGAR</name>
<comment type="caution">
    <text evidence="1">The sequence shown here is derived from an EMBL/GenBank/DDBJ whole genome shotgun (WGS) entry which is preliminary data.</text>
</comment>
<organism evidence="1 2">
    <name type="scientific">Rhodocollybia butyracea</name>
    <dbReference type="NCBI Taxonomy" id="206335"/>
    <lineage>
        <taxon>Eukaryota</taxon>
        <taxon>Fungi</taxon>
        <taxon>Dikarya</taxon>
        <taxon>Basidiomycota</taxon>
        <taxon>Agaricomycotina</taxon>
        <taxon>Agaricomycetes</taxon>
        <taxon>Agaricomycetidae</taxon>
        <taxon>Agaricales</taxon>
        <taxon>Marasmiineae</taxon>
        <taxon>Omphalotaceae</taxon>
        <taxon>Rhodocollybia</taxon>
    </lineage>
</organism>
<sequence length="180" mass="20086">MTGSNEDSGGSVGDLRDRLRIWRMDRKRSGDHAVPQDIAVTKLATDNAGTDANHVKQYESDRIYSVLRVRVNESKRFKEFEEFDMICLAAGWVGIARPSGFWWLKVQSVASWKTTRHDSNTATGMWSEFGWKLTLRSEDLGEVYGVREGRSRTRGGNYWKGLGLVVGGIGIGIGISDSVI</sequence>
<proteinExistence type="predicted"/>
<dbReference type="AlphaFoldDB" id="A0A9P5PR45"/>
<reference evidence="1" key="1">
    <citation type="submission" date="2020-11" db="EMBL/GenBank/DDBJ databases">
        <authorList>
            <consortium name="DOE Joint Genome Institute"/>
            <person name="Ahrendt S."/>
            <person name="Riley R."/>
            <person name="Andreopoulos W."/>
            <person name="Labutti K."/>
            <person name="Pangilinan J."/>
            <person name="Ruiz-Duenas F.J."/>
            <person name="Barrasa J.M."/>
            <person name="Sanchez-Garcia M."/>
            <person name="Camarero S."/>
            <person name="Miyauchi S."/>
            <person name="Serrano A."/>
            <person name="Linde D."/>
            <person name="Babiker R."/>
            <person name="Drula E."/>
            <person name="Ayuso-Fernandez I."/>
            <person name="Pacheco R."/>
            <person name="Padilla G."/>
            <person name="Ferreira P."/>
            <person name="Barriuso J."/>
            <person name="Kellner H."/>
            <person name="Castanera R."/>
            <person name="Alfaro M."/>
            <person name="Ramirez L."/>
            <person name="Pisabarro A.G."/>
            <person name="Kuo A."/>
            <person name="Tritt A."/>
            <person name="Lipzen A."/>
            <person name="He G."/>
            <person name="Yan M."/>
            <person name="Ng V."/>
            <person name="Cullen D."/>
            <person name="Martin F."/>
            <person name="Rosso M.-N."/>
            <person name="Henrissat B."/>
            <person name="Hibbett D."/>
            <person name="Martinez A.T."/>
            <person name="Grigoriev I.V."/>
        </authorList>
    </citation>
    <scope>NUCLEOTIDE SEQUENCE</scope>
    <source>
        <strain evidence="1">AH 40177</strain>
    </source>
</reference>
<evidence type="ECO:0000313" key="1">
    <source>
        <dbReference type="EMBL" id="KAF9067032.1"/>
    </source>
</evidence>
<protein>
    <submittedName>
        <fullName evidence="1">Uncharacterized protein</fullName>
    </submittedName>
</protein>
<keyword evidence="2" id="KW-1185">Reference proteome</keyword>
<evidence type="ECO:0000313" key="2">
    <source>
        <dbReference type="Proteomes" id="UP000772434"/>
    </source>
</evidence>
<dbReference type="EMBL" id="JADNRY010000079">
    <property type="protein sequence ID" value="KAF9067032.1"/>
    <property type="molecule type" value="Genomic_DNA"/>
</dbReference>
<accession>A0A9P5PR45</accession>